<dbReference type="Gene3D" id="3.40.50.300">
    <property type="entry name" value="P-loop containing nucleotide triphosphate hydrolases"/>
    <property type="match status" value="1"/>
</dbReference>
<dbReference type="PROSITE" id="PS51883">
    <property type="entry name" value="OBG"/>
    <property type="match status" value="1"/>
</dbReference>
<dbReference type="InterPro" id="IPR014100">
    <property type="entry name" value="GTP-bd_Obg/CgtA"/>
</dbReference>
<dbReference type="PANTHER" id="PTHR11702">
    <property type="entry name" value="DEVELOPMENTALLY REGULATED GTP-BINDING PROTEIN-RELATED"/>
    <property type="match status" value="1"/>
</dbReference>
<feature type="compositionally biased region" description="Basic residues" evidence="4">
    <location>
        <begin position="491"/>
        <end position="507"/>
    </location>
</feature>
<proteinExistence type="inferred from homology"/>
<protein>
    <submittedName>
        <fullName evidence="7">Uncharacterized protein</fullName>
    </submittedName>
</protein>
<evidence type="ECO:0000256" key="4">
    <source>
        <dbReference type="SAM" id="MobiDB-lite"/>
    </source>
</evidence>
<evidence type="ECO:0000259" key="5">
    <source>
        <dbReference type="PROSITE" id="PS51710"/>
    </source>
</evidence>
<dbReference type="SUPFAM" id="SSF52540">
    <property type="entry name" value="P-loop containing nucleoside triphosphate hydrolases"/>
    <property type="match status" value="1"/>
</dbReference>
<dbReference type="PROSITE" id="PS00905">
    <property type="entry name" value="GTP1_OBG"/>
    <property type="match status" value="1"/>
</dbReference>
<feature type="compositionally biased region" description="Basic and acidic residues" evidence="4">
    <location>
        <begin position="181"/>
        <end position="190"/>
    </location>
</feature>
<feature type="domain" description="Obg" evidence="6">
    <location>
        <begin position="18"/>
        <end position="265"/>
    </location>
</feature>
<dbReference type="InterPro" id="IPR006169">
    <property type="entry name" value="GTP1_OBG_dom"/>
</dbReference>
<dbReference type="CDD" id="cd01898">
    <property type="entry name" value="Obg"/>
    <property type="match status" value="1"/>
</dbReference>
<evidence type="ECO:0000313" key="8">
    <source>
        <dbReference type="Proteomes" id="UP001165060"/>
    </source>
</evidence>
<dbReference type="InterPro" id="IPR036726">
    <property type="entry name" value="GTP1_OBG_dom_sf"/>
</dbReference>
<dbReference type="Pfam" id="PF01018">
    <property type="entry name" value="GTP1_OBG"/>
    <property type="match status" value="1"/>
</dbReference>
<feature type="region of interest" description="Disordered" evidence="4">
    <location>
        <begin position="457"/>
        <end position="524"/>
    </location>
</feature>
<dbReference type="Pfam" id="PF01926">
    <property type="entry name" value="MMR_HSR1"/>
    <property type="match status" value="1"/>
</dbReference>
<feature type="compositionally biased region" description="Acidic residues" evidence="4">
    <location>
        <begin position="136"/>
        <end position="166"/>
    </location>
</feature>
<dbReference type="Gene3D" id="2.70.210.12">
    <property type="entry name" value="GTP1/OBG domain"/>
    <property type="match status" value="1"/>
</dbReference>
<dbReference type="InterPro" id="IPR031167">
    <property type="entry name" value="G_OBG"/>
</dbReference>
<keyword evidence="2" id="KW-0547">Nucleotide-binding</keyword>
<dbReference type="SUPFAM" id="SSF82051">
    <property type="entry name" value="Obg GTP-binding protein N-terminal domain"/>
    <property type="match status" value="1"/>
</dbReference>
<feature type="domain" description="OBG-type G" evidence="5">
    <location>
        <begin position="266"/>
        <end position="454"/>
    </location>
</feature>
<dbReference type="Proteomes" id="UP001165060">
    <property type="component" value="Unassembled WGS sequence"/>
</dbReference>
<accession>A0ABQ6M9N6</accession>
<dbReference type="InterPro" id="IPR027417">
    <property type="entry name" value="P-loop_NTPase"/>
</dbReference>
<reference evidence="7 8" key="1">
    <citation type="journal article" date="2023" name="Commun. Biol.">
        <title>Genome analysis of Parmales, the sister group of diatoms, reveals the evolutionary specialization of diatoms from phago-mixotrophs to photoautotrophs.</title>
        <authorList>
            <person name="Ban H."/>
            <person name="Sato S."/>
            <person name="Yoshikawa S."/>
            <person name="Yamada K."/>
            <person name="Nakamura Y."/>
            <person name="Ichinomiya M."/>
            <person name="Sato N."/>
            <person name="Blanc-Mathieu R."/>
            <person name="Endo H."/>
            <person name="Kuwata A."/>
            <person name="Ogata H."/>
        </authorList>
    </citation>
    <scope>NUCLEOTIDE SEQUENCE [LARGE SCALE GENOMIC DNA]</scope>
</reference>
<gene>
    <name evidence="7" type="ORF">TeGR_g10589</name>
</gene>
<dbReference type="InterPro" id="IPR006074">
    <property type="entry name" value="GTP1-OBG_CS"/>
</dbReference>
<dbReference type="PANTHER" id="PTHR11702:SF31">
    <property type="entry name" value="MITOCHONDRIAL RIBOSOME-ASSOCIATED GTPASE 2"/>
    <property type="match status" value="1"/>
</dbReference>
<dbReference type="PROSITE" id="PS51710">
    <property type="entry name" value="G_OBG"/>
    <property type="match status" value="1"/>
</dbReference>
<evidence type="ECO:0000313" key="7">
    <source>
        <dbReference type="EMBL" id="GMI22133.1"/>
    </source>
</evidence>
<dbReference type="EMBL" id="BRYB01000074">
    <property type="protein sequence ID" value="GMI22133.1"/>
    <property type="molecule type" value="Genomic_DNA"/>
</dbReference>
<evidence type="ECO:0000256" key="1">
    <source>
        <dbReference type="ARBA" id="ARBA00007699"/>
    </source>
</evidence>
<organism evidence="7 8">
    <name type="scientific">Tetraparma gracilis</name>
    <dbReference type="NCBI Taxonomy" id="2962635"/>
    <lineage>
        <taxon>Eukaryota</taxon>
        <taxon>Sar</taxon>
        <taxon>Stramenopiles</taxon>
        <taxon>Ochrophyta</taxon>
        <taxon>Bolidophyceae</taxon>
        <taxon>Parmales</taxon>
        <taxon>Triparmaceae</taxon>
        <taxon>Tetraparma</taxon>
    </lineage>
</organism>
<dbReference type="InterPro" id="IPR006073">
    <property type="entry name" value="GTP-bd"/>
</dbReference>
<name>A0ABQ6M9N6_9STRA</name>
<dbReference type="PIRSF" id="PIRSF002401">
    <property type="entry name" value="GTP_bd_Obg/CgtA"/>
    <property type="match status" value="1"/>
</dbReference>
<keyword evidence="8" id="KW-1185">Reference proteome</keyword>
<comment type="similarity">
    <text evidence="1">Belongs to the TRAFAC class OBG-HflX-like GTPase superfamily. OBG GTPase family.</text>
</comment>
<feature type="region of interest" description="Disordered" evidence="4">
    <location>
        <begin position="131"/>
        <end position="190"/>
    </location>
</feature>
<evidence type="ECO:0000256" key="3">
    <source>
        <dbReference type="ARBA" id="ARBA00023134"/>
    </source>
</evidence>
<comment type="caution">
    <text evidence="7">The sequence shown here is derived from an EMBL/GenBank/DDBJ whole genome shotgun (WGS) entry which is preliminary data.</text>
</comment>
<feature type="compositionally biased region" description="Basic and acidic residues" evidence="4">
    <location>
        <begin position="457"/>
        <end position="490"/>
    </location>
</feature>
<evidence type="ECO:0000256" key="2">
    <source>
        <dbReference type="ARBA" id="ARBA00022741"/>
    </source>
</evidence>
<dbReference type="PRINTS" id="PR00326">
    <property type="entry name" value="GTP1OBG"/>
</dbReference>
<feature type="compositionally biased region" description="Basic and acidic residues" evidence="4">
    <location>
        <begin position="513"/>
        <end position="524"/>
    </location>
</feature>
<keyword evidence="3" id="KW-0342">GTP-binding</keyword>
<sequence>MLSRASRTVTRKQGTNQYSFKDKTRIKVLGGLGGRGSLSFESLLRGKKRANGGDGGPGGSVYLVADRGEQTLAMSRKHFRAEDGVSGKSRTLDGRRGRDYEVKVPMGTLVFEVGDVEVHDDTDALRAYQGWHPAELPEEGESAEEDEYEYDEFDDDEDVSPEDMEFDAGVPPVDFSSLSSERPDDPDLHSPNRQLTLVADLSTHGARYLAARGGLPGKGNAVLQSEYGGGNHYDNKNSIVERAAALAVSARAPDHKHFELELKSIADVGLVGFPNAGKSSLLGALSKARPTVDSYPFTTLSPTVGIVEYSDLARVLVADIPGLIEGASEGRGRGTAFLRHVERTEALMYVVDAYGDDNAQARGGLPEDAPVRDLEVLFAELEGYGDGELITRNAIVCCNKLDLFDHEEEREFAVARLEEAAHRLGLRVDSVRGTSCQLGLGLGELAMDLRAAVESSKARKEEQRKFSEEGKRRELDLGSGARKEEKQRKWETRHKRGTLHERKRRLGRAALAAKREKEREEGNL</sequence>
<dbReference type="InterPro" id="IPR045086">
    <property type="entry name" value="OBG_GTPase"/>
</dbReference>
<evidence type="ECO:0000259" key="6">
    <source>
        <dbReference type="PROSITE" id="PS51883"/>
    </source>
</evidence>